<feature type="compositionally biased region" description="Basic and acidic residues" evidence="1">
    <location>
        <begin position="831"/>
        <end position="843"/>
    </location>
</feature>
<proteinExistence type="predicted"/>
<sequence length="1336" mass="145556">MQALESPVGDEKPPGVPHKSPWNRLSKPVVFAAAPQMRRLLSESGQSSPEAMMSSSILKTGLITSFTQDRVMEGVTTRYITAISATYIRGFYAHIAQTYSNIVASSTDTLGAMVSAPPSIVQDASSVTPGLRTSTDESLTSTSTSANPSHGPAPDVASIGLSASVSSASVLNSTATNQSPSSVTALTSGCPSQTSSSSALSSVVLQTTTTTTTSLVHPTGVISSEVVGSVVSSGTTTIWRRNVLGTYINGFYAHIASTVTETVRPETSHQTLPLSSQVSTSSSNAPMATATSSVLPTGLLSSKALVTETVNGRTIVLLSAVYGTYIGGHYAQYAKIERSTVLPQMSPPIGITTMATPQLSASSSSALSTIGPAKTTQTAQSGPFLGLITSTTTRITQNRWVTIQTVFTYGTYIQGYYAHIAKTSTEAFPASAEPALPSAPTSSAQTTQAPVETATPTVPMVASTQTLANAEATVTNAERESSISATDVGQRLATLPDVQGQGLSVLLGSTVEGTIESSQVHQQTPSLSSSVTPGILLSAADVKHSGASAIATSSTADDDDEDLKTGLISRSTVVRNVNGLPYMFTYDVTGTFINGFYAHIARTQSSLLEPSKTASPTRTERTKRPIVTFHISEPNDQLENQLFSDELSQEIQSKLEQSLTLEETENATEPTKPVRRTRPVFPSRRRQPAKSTALPEPVEVETERPPADEAPIAEDDYDYDYPRTNEEDQDQRIEPVRHQRLARAGSYSNRRNRLEGAADQKPNVRPTETGRMAKSIRPALLGRRRKTDAVQSVESSRRTETTDKFRQRNGARKGRKRLQRPEEDEREDVEELRQRNDAAEVKRPRQRGQGRRKINRGQQQREVQQGTRAKGRRQQAAVQQRQGRQQAAQGRRGQGKYNPKNNRSSLSSIPQPTSTLTKSSITLMSIETLRETSVIDGTPSLVERLQTRTLLNRKSEVNYDSTTLTEVLIATTVLEQVKTIPIQIGFRTRTDTITESSTLTQLLTSVQTIAPGPTAAVWTHPQTASPLQPANPFVQANPYLGQNLFANAFYNQPLQPQYLTSTIVEPATVLSTSVVSVNLRGRRVLKTLTDTKVTETTRLTTFAIQPTAAPLAPLGQPSFVTPEAVLPQFTTDITLVVTDQLGQTRPVVTRVVLPIHHGKVARSLSSSGRSSNKAYTSRQNHRKQQHIAQGYGDGDTYDDESFEQVNKSPSQTEALPPVTTILENNRSEIYRREASSHLARFARSAREEPVPKADTYVGRKLLQFQQPHFEPSSSYYLPQFTNYNDAPYASRDLQPSVHDYYSPPQYDFQQYQPYEPYHNQYAYSDDPYNDYHSQVR</sequence>
<feature type="compositionally biased region" description="Polar residues" evidence="1">
    <location>
        <begin position="122"/>
        <end position="132"/>
    </location>
</feature>
<feature type="compositionally biased region" description="Polar residues" evidence="1">
    <location>
        <begin position="856"/>
        <end position="867"/>
    </location>
</feature>
<dbReference type="Proteomes" id="UP000192247">
    <property type="component" value="Unassembled WGS sequence"/>
</dbReference>
<evidence type="ECO:0000313" key="4">
    <source>
        <dbReference type="Proteomes" id="UP000192247"/>
    </source>
</evidence>
<organism evidence="3 4">
    <name type="scientific">Tropilaelaps mercedesae</name>
    <dbReference type="NCBI Taxonomy" id="418985"/>
    <lineage>
        <taxon>Eukaryota</taxon>
        <taxon>Metazoa</taxon>
        <taxon>Ecdysozoa</taxon>
        <taxon>Arthropoda</taxon>
        <taxon>Chelicerata</taxon>
        <taxon>Arachnida</taxon>
        <taxon>Acari</taxon>
        <taxon>Parasitiformes</taxon>
        <taxon>Mesostigmata</taxon>
        <taxon>Gamasina</taxon>
        <taxon>Dermanyssoidea</taxon>
        <taxon>Laelapidae</taxon>
        <taxon>Tropilaelaps</taxon>
    </lineage>
</organism>
<protein>
    <recommendedName>
        <fullName evidence="2">DUF4758 domain-containing protein</fullName>
    </recommendedName>
</protein>
<dbReference type="EMBL" id="MNPL01022535">
    <property type="protein sequence ID" value="OQR69011.1"/>
    <property type="molecule type" value="Genomic_DNA"/>
</dbReference>
<feature type="region of interest" description="Disordered" evidence="1">
    <location>
        <begin position="1"/>
        <end position="22"/>
    </location>
</feature>
<feature type="compositionally biased region" description="Polar residues" evidence="1">
    <location>
        <begin position="899"/>
        <end position="916"/>
    </location>
</feature>
<comment type="caution">
    <text evidence="3">The sequence shown here is derived from an EMBL/GenBank/DDBJ whole genome shotgun (WGS) entry which is preliminary data.</text>
</comment>
<feature type="compositionally biased region" description="Basic and acidic residues" evidence="1">
    <location>
        <begin position="720"/>
        <end position="737"/>
    </location>
</feature>
<dbReference type="STRING" id="418985.A0A1V9X6L8"/>
<accession>A0A1V9X6L8</accession>
<feature type="domain" description="DUF4758" evidence="2">
    <location>
        <begin position="268"/>
        <end position="332"/>
    </location>
</feature>
<feature type="compositionally biased region" description="Basic residues" evidence="1">
    <location>
        <begin position="844"/>
        <end position="855"/>
    </location>
</feature>
<feature type="compositionally biased region" description="Low complexity" evidence="1">
    <location>
        <begin position="136"/>
        <end position="145"/>
    </location>
</feature>
<dbReference type="OrthoDB" id="6430124at2759"/>
<feature type="compositionally biased region" description="Low complexity" evidence="1">
    <location>
        <begin position="874"/>
        <end position="891"/>
    </location>
</feature>
<feature type="compositionally biased region" description="Basic and acidic residues" evidence="1">
    <location>
        <begin position="795"/>
        <end position="806"/>
    </location>
</feature>
<feature type="region of interest" description="Disordered" evidence="1">
    <location>
        <begin position="121"/>
        <end position="157"/>
    </location>
</feature>
<feature type="domain" description="DUF4758" evidence="2">
    <location>
        <begin position="170"/>
        <end position="256"/>
    </location>
</feature>
<feature type="compositionally biased region" description="Low complexity" evidence="1">
    <location>
        <begin position="1162"/>
        <end position="1171"/>
    </location>
</feature>
<feature type="region of interest" description="Disordered" evidence="1">
    <location>
        <begin position="656"/>
        <end position="916"/>
    </location>
</feature>
<feature type="region of interest" description="Disordered" evidence="1">
    <location>
        <begin position="266"/>
        <end position="285"/>
    </location>
</feature>
<dbReference type="InterPro" id="IPR031866">
    <property type="entry name" value="DUF4758"/>
</dbReference>
<name>A0A1V9X6L8_9ACAR</name>
<feature type="compositionally biased region" description="Polar residues" evidence="1">
    <location>
        <begin position="1203"/>
        <end position="1213"/>
    </location>
</feature>
<feature type="compositionally biased region" description="Basic residues" evidence="1">
    <location>
        <begin position="807"/>
        <end position="818"/>
    </location>
</feature>
<gene>
    <name evidence="3" type="ORF">BIW11_12529</name>
</gene>
<evidence type="ECO:0000259" key="2">
    <source>
        <dbReference type="Pfam" id="PF15950"/>
    </source>
</evidence>
<dbReference type="Pfam" id="PF15950">
    <property type="entry name" value="DUF4758"/>
    <property type="match status" value="2"/>
</dbReference>
<dbReference type="InParanoid" id="A0A1V9X6L8"/>
<evidence type="ECO:0000256" key="1">
    <source>
        <dbReference type="SAM" id="MobiDB-lite"/>
    </source>
</evidence>
<keyword evidence="4" id="KW-1185">Reference proteome</keyword>
<reference evidence="3 4" key="1">
    <citation type="journal article" date="2017" name="Gigascience">
        <title>Draft genome of the honey bee ectoparasitic mite, Tropilaelaps mercedesae, is shaped by the parasitic life history.</title>
        <authorList>
            <person name="Dong X."/>
            <person name="Armstrong S.D."/>
            <person name="Xia D."/>
            <person name="Makepeace B.L."/>
            <person name="Darby A.C."/>
            <person name="Kadowaki T."/>
        </authorList>
    </citation>
    <scope>NUCLEOTIDE SEQUENCE [LARGE SCALE GENOMIC DNA]</scope>
    <source>
        <strain evidence="3">Wuxi-XJTLU</strain>
    </source>
</reference>
<feature type="compositionally biased region" description="Basic residues" evidence="1">
    <location>
        <begin position="673"/>
        <end position="688"/>
    </location>
</feature>
<evidence type="ECO:0000313" key="3">
    <source>
        <dbReference type="EMBL" id="OQR69011.1"/>
    </source>
</evidence>
<feature type="region of interest" description="Disordered" evidence="1">
    <location>
        <begin position="1161"/>
        <end position="1217"/>
    </location>
</feature>